<dbReference type="EMBL" id="UYRR01030992">
    <property type="protein sequence ID" value="VDK42711.1"/>
    <property type="molecule type" value="Genomic_DNA"/>
</dbReference>
<feature type="compositionally biased region" description="Polar residues" evidence="2">
    <location>
        <begin position="167"/>
        <end position="177"/>
    </location>
</feature>
<keyword evidence="1" id="KW-0175">Coiled coil</keyword>
<feature type="coiled-coil region" evidence="1">
    <location>
        <begin position="269"/>
        <end position="317"/>
    </location>
</feature>
<reference evidence="5" key="1">
    <citation type="submission" date="2016-04" db="UniProtKB">
        <authorList>
            <consortium name="WormBaseParasite"/>
        </authorList>
    </citation>
    <scope>IDENTIFICATION</scope>
</reference>
<sequence>MNREDHERERVRWQQRLDETENRLAEAEMTNSEMNQLKAELNKRIVEMERNQKPLIEQNRRLSERNRLLQNEIKKGEQRLCHSQDDFLTLKDGYEKLVKENQTLKEKRAFPEKLEELDRAFVEALLITVMYAKEKDRRYELLVQKFKRLRKCVLPRRNGESEDDRQSSFGGSDCSAESSISLDTITENFSEVSRFDNEFENSYQHLAREHDELQRALSALKITTRMTTAYEDDQLVGDRQLECARASQQHLTDELIQQPENTTDLLGAVTRLQDQLIALQTKCERLERELSDSNENKELLEFQLLEANENMKHELEESLARRKGHDKMIETDKWIAEDGDDKELLQIALTLDQTCDLKRDLLQLYKSANLDDCQRKNIRQAKLYIEFLENVCSIKQSQLQGLLEMGSDGSTKIKDYELKKTENDILIADLREQIQGLRSVEKQKMELEVEVERLHTSVAALNQEKQVLLDKISENSSEVKKPMFDNTANNEGVKDLEKELMKKLNATDEQKASLLHRIEALEKEKQELLMSRTELQQEMNVLTKSVAESNDRISSLTKANQDAKIEQNAEKLARICQEKADIEEMNSKLRERMNALIEENQKLKEEIRPAIKTQLERRFEESRFRLNSALQTIHEHENEIAKLRTQVDELQQKLNDRNKIESDLVQAREYSEQLQKQFSTQALIIDALKEKIILHKNFDDVLSAAIDECEQSCEDIENKLGILCQSKENNLTHESIALLRRLIRVSHSMFLRHNESLLPIWL</sequence>
<protein>
    <submittedName>
        <fullName evidence="5">JAKMIP_CC3 domain-containing protein</fullName>
    </submittedName>
</protein>
<dbReference type="Proteomes" id="UP000267096">
    <property type="component" value="Unassembled WGS sequence"/>
</dbReference>
<organism evidence="5">
    <name type="scientific">Anisakis simplex</name>
    <name type="common">Herring worm</name>
    <dbReference type="NCBI Taxonomy" id="6269"/>
    <lineage>
        <taxon>Eukaryota</taxon>
        <taxon>Metazoa</taxon>
        <taxon>Ecdysozoa</taxon>
        <taxon>Nematoda</taxon>
        <taxon>Chromadorea</taxon>
        <taxon>Rhabditida</taxon>
        <taxon>Spirurina</taxon>
        <taxon>Ascaridomorpha</taxon>
        <taxon>Ascaridoidea</taxon>
        <taxon>Anisakidae</taxon>
        <taxon>Anisakis</taxon>
        <taxon>Anisakis simplex complex</taxon>
    </lineage>
</organism>
<feature type="region of interest" description="Disordered" evidence="2">
    <location>
        <begin position="157"/>
        <end position="177"/>
    </location>
</feature>
<evidence type="ECO:0000256" key="1">
    <source>
        <dbReference type="SAM" id="Coils"/>
    </source>
</evidence>
<dbReference type="AlphaFoldDB" id="A0A158PN07"/>
<evidence type="ECO:0000313" key="3">
    <source>
        <dbReference type="EMBL" id="VDK42711.1"/>
    </source>
</evidence>
<keyword evidence="4" id="KW-1185">Reference proteome</keyword>
<proteinExistence type="predicted"/>
<feature type="coiled-coil region" evidence="1">
    <location>
        <begin position="430"/>
        <end position="464"/>
    </location>
</feature>
<dbReference type="OrthoDB" id="5917544at2759"/>
<evidence type="ECO:0000256" key="2">
    <source>
        <dbReference type="SAM" id="MobiDB-lite"/>
    </source>
</evidence>
<feature type="coiled-coil region" evidence="1">
    <location>
        <begin position="504"/>
        <end position="677"/>
    </location>
</feature>
<name>A0A158PN07_ANISI</name>
<evidence type="ECO:0000313" key="5">
    <source>
        <dbReference type="WBParaSite" id="ASIM_0001073401-mRNA-1"/>
    </source>
</evidence>
<feature type="coiled-coil region" evidence="1">
    <location>
        <begin position="3"/>
        <end position="79"/>
    </location>
</feature>
<gene>
    <name evidence="3" type="ORF">ASIM_LOCUS10292</name>
</gene>
<accession>A0A158PN07</accession>
<dbReference type="WBParaSite" id="ASIM_0001073401-mRNA-1">
    <property type="protein sequence ID" value="ASIM_0001073401-mRNA-1"/>
    <property type="gene ID" value="ASIM_0001073401"/>
</dbReference>
<reference evidence="3 4" key="2">
    <citation type="submission" date="2018-11" db="EMBL/GenBank/DDBJ databases">
        <authorList>
            <consortium name="Pathogen Informatics"/>
        </authorList>
    </citation>
    <scope>NUCLEOTIDE SEQUENCE [LARGE SCALE GENOMIC DNA]</scope>
</reference>
<feature type="compositionally biased region" description="Basic and acidic residues" evidence="2">
    <location>
        <begin position="157"/>
        <end position="166"/>
    </location>
</feature>
<evidence type="ECO:0000313" key="4">
    <source>
        <dbReference type="Proteomes" id="UP000267096"/>
    </source>
</evidence>